<dbReference type="PANTHER" id="PTHR42760">
    <property type="entry name" value="SHORT-CHAIN DEHYDROGENASES/REDUCTASES FAMILY MEMBER"/>
    <property type="match status" value="1"/>
</dbReference>
<evidence type="ECO:0000313" key="1">
    <source>
        <dbReference type="EMBL" id="MFC5814239.1"/>
    </source>
</evidence>
<reference evidence="2" key="1">
    <citation type="journal article" date="2019" name="Int. J. Syst. Evol. Microbiol.">
        <title>The Global Catalogue of Microorganisms (GCM) 10K type strain sequencing project: providing services to taxonomists for standard genome sequencing and annotation.</title>
        <authorList>
            <consortium name="The Broad Institute Genomics Platform"/>
            <consortium name="The Broad Institute Genome Sequencing Center for Infectious Disease"/>
            <person name="Wu L."/>
            <person name="Ma J."/>
        </authorList>
    </citation>
    <scope>NUCLEOTIDE SEQUENCE [LARGE SCALE GENOMIC DNA]</scope>
    <source>
        <strain evidence="2">CGMCC 4.7106</strain>
    </source>
</reference>
<dbReference type="Proteomes" id="UP001596096">
    <property type="component" value="Unassembled WGS sequence"/>
</dbReference>
<sequence length="210" mass="21498">MTAPTPDAILLDGRVAVVAGAARGAGRAIAEALAAFGARVAACDRDRPLGDLAMTVRPGDAMAAEVFARAVADRWGRVDVLVTSAGGFDEPAARDERAVFEEHFGQVTELIRRMLPLMRAGGAIINVSSGEARRAAVYGAMRAALESLTATLAVELAPRGIRVNAIALGGPPPGGKRPAEEAAGAAVFLAGDLARSVTGTTVRVTTRVTS</sequence>
<dbReference type="InterPro" id="IPR002347">
    <property type="entry name" value="SDR_fam"/>
</dbReference>
<accession>A0ABW1BLW9</accession>
<evidence type="ECO:0000313" key="2">
    <source>
        <dbReference type="Proteomes" id="UP001596096"/>
    </source>
</evidence>
<dbReference type="EMBL" id="JBHSNW010000002">
    <property type="protein sequence ID" value="MFC5814239.1"/>
    <property type="molecule type" value="Genomic_DNA"/>
</dbReference>
<gene>
    <name evidence="1" type="ORF">ACFPUY_04040</name>
</gene>
<protein>
    <submittedName>
        <fullName evidence="1">SDR family oxidoreductase</fullName>
    </submittedName>
</protein>
<dbReference type="RefSeq" id="WP_219550661.1">
    <property type="nucleotide sequence ID" value="NZ_JAHKRN010000061.1"/>
</dbReference>
<keyword evidence="2" id="KW-1185">Reference proteome</keyword>
<comment type="caution">
    <text evidence="1">The sequence shown here is derived from an EMBL/GenBank/DDBJ whole genome shotgun (WGS) entry which is preliminary data.</text>
</comment>
<organism evidence="1 2">
    <name type="scientific">Nonomuraea harbinensis</name>
    <dbReference type="NCBI Taxonomy" id="1286938"/>
    <lineage>
        <taxon>Bacteria</taxon>
        <taxon>Bacillati</taxon>
        <taxon>Actinomycetota</taxon>
        <taxon>Actinomycetes</taxon>
        <taxon>Streptosporangiales</taxon>
        <taxon>Streptosporangiaceae</taxon>
        <taxon>Nonomuraea</taxon>
    </lineage>
</organism>
<dbReference type="Pfam" id="PF13561">
    <property type="entry name" value="adh_short_C2"/>
    <property type="match status" value="1"/>
</dbReference>
<name>A0ABW1BLW9_9ACTN</name>
<dbReference type="PANTHER" id="PTHR42760:SF135">
    <property type="entry name" value="BLL7886 PROTEIN"/>
    <property type="match status" value="1"/>
</dbReference>
<proteinExistence type="predicted"/>
<dbReference type="CDD" id="cd05233">
    <property type="entry name" value="SDR_c"/>
    <property type="match status" value="1"/>
</dbReference>